<evidence type="ECO:0008006" key="3">
    <source>
        <dbReference type="Google" id="ProtNLM"/>
    </source>
</evidence>
<evidence type="ECO:0000313" key="2">
    <source>
        <dbReference type="Proteomes" id="UP001501508"/>
    </source>
</evidence>
<name>A0ABP8M4R8_9BACT</name>
<dbReference type="NCBIfam" id="TIGR03976">
    <property type="entry name" value="chp_LLNDYxLRE"/>
    <property type="match status" value="1"/>
</dbReference>
<reference evidence="2" key="1">
    <citation type="journal article" date="2019" name="Int. J. Syst. Evol. Microbiol.">
        <title>The Global Catalogue of Microorganisms (GCM) 10K type strain sequencing project: providing services to taxonomists for standard genome sequencing and annotation.</title>
        <authorList>
            <consortium name="The Broad Institute Genomics Platform"/>
            <consortium name="The Broad Institute Genome Sequencing Center for Infectious Disease"/>
            <person name="Wu L."/>
            <person name="Ma J."/>
        </authorList>
    </citation>
    <scope>NUCLEOTIDE SEQUENCE [LARGE SCALE GENOMIC DNA]</scope>
    <source>
        <strain evidence="2">JCM 31920</strain>
    </source>
</reference>
<dbReference type="InterPro" id="IPR023974">
    <property type="entry name" value="HxsD"/>
</dbReference>
<dbReference type="Proteomes" id="UP001501508">
    <property type="component" value="Unassembled WGS sequence"/>
</dbReference>
<evidence type="ECO:0000313" key="1">
    <source>
        <dbReference type="EMBL" id="GAA4443427.1"/>
    </source>
</evidence>
<gene>
    <name evidence="1" type="ORF">GCM10023091_31950</name>
</gene>
<comment type="caution">
    <text evidence="1">The sequence shown here is derived from an EMBL/GenBank/DDBJ whole genome shotgun (WGS) entry which is preliminary data.</text>
</comment>
<sequence length="118" mass="13627">MEIIECTNKAIILRIDTSLYSETILFKALYWLGEEISFSITKHLEGFLIVNLAHVTGSFEADDSRKLISQVSRALTDFKVRDIVNRETSDIRKMIIAKAFLDDESFFTEDNDLMRTEN</sequence>
<organism evidence="1 2">
    <name type="scientific">Ravibacter arvi</name>
    <dbReference type="NCBI Taxonomy" id="2051041"/>
    <lineage>
        <taxon>Bacteria</taxon>
        <taxon>Pseudomonadati</taxon>
        <taxon>Bacteroidota</taxon>
        <taxon>Cytophagia</taxon>
        <taxon>Cytophagales</taxon>
        <taxon>Spirosomataceae</taxon>
        <taxon>Ravibacter</taxon>
    </lineage>
</organism>
<dbReference type="EMBL" id="BAABEY010000029">
    <property type="protein sequence ID" value="GAA4443427.1"/>
    <property type="molecule type" value="Genomic_DNA"/>
</dbReference>
<dbReference type="RefSeq" id="WP_345031015.1">
    <property type="nucleotide sequence ID" value="NZ_BAABEY010000029.1"/>
</dbReference>
<accession>A0ABP8M4R8</accession>
<keyword evidence="2" id="KW-1185">Reference proteome</keyword>
<protein>
    <recommendedName>
        <fullName evidence="3">His-Xaa-Ser system protein HxsD</fullName>
    </recommendedName>
</protein>
<proteinExistence type="predicted"/>